<feature type="chain" id="PRO_5014603358" evidence="1">
    <location>
        <begin position="23"/>
        <end position="208"/>
    </location>
</feature>
<name>A0A2G6E4T1_9BACT</name>
<dbReference type="Gene3D" id="3.40.50.10610">
    <property type="entry name" value="ABC-type transport auxiliary lipoprotein component"/>
    <property type="match status" value="1"/>
</dbReference>
<dbReference type="PROSITE" id="PS51257">
    <property type="entry name" value="PROKAR_LIPOPROTEIN"/>
    <property type="match status" value="1"/>
</dbReference>
<evidence type="ECO:0000256" key="1">
    <source>
        <dbReference type="SAM" id="SignalP"/>
    </source>
</evidence>
<accession>A0A2G6E4T1</accession>
<evidence type="ECO:0000313" key="2">
    <source>
        <dbReference type="EMBL" id="PID57079.1"/>
    </source>
</evidence>
<comment type="caution">
    <text evidence="2">The sequence shown here is derived from an EMBL/GenBank/DDBJ whole genome shotgun (WGS) entry which is preliminary data.</text>
</comment>
<sequence length="208" mass="23574">MQRLMRIAGCLSAVLLSLTACTSVPITHYYTFQPSLKVAPQATESVASSPFSLRVESFGGDIPYQQDKIIFRTSAYEVNFYEYHQWLRPPAELVTERVLDLAGASGLFQHVFEEESGELTRYMLDGRVLMFDQWYTKPTGSTIRVGIRYRLFAPELQDDPLWDDTIETTADTMNMEILGAIKAFETALYENITQALAAIDRVIAQHTE</sequence>
<evidence type="ECO:0000313" key="3">
    <source>
        <dbReference type="Proteomes" id="UP000229740"/>
    </source>
</evidence>
<reference evidence="2 3" key="1">
    <citation type="submission" date="2017-10" db="EMBL/GenBank/DDBJ databases">
        <title>Novel microbial diversity and functional potential in the marine mammal oral microbiome.</title>
        <authorList>
            <person name="Dudek N.K."/>
            <person name="Sun C.L."/>
            <person name="Burstein D."/>
            <person name="Kantor R.S."/>
            <person name="Aliaga Goltsman D.S."/>
            <person name="Bik E.M."/>
            <person name="Thomas B.C."/>
            <person name="Banfield J.F."/>
            <person name="Relman D.A."/>
        </authorList>
    </citation>
    <scope>NUCLEOTIDE SEQUENCE [LARGE SCALE GENOMIC DNA]</scope>
    <source>
        <strain evidence="2">DOLZORAL124_49_17</strain>
    </source>
</reference>
<feature type="signal peptide" evidence="1">
    <location>
        <begin position="1"/>
        <end position="22"/>
    </location>
</feature>
<dbReference type="AlphaFoldDB" id="A0A2G6E4T1"/>
<dbReference type="Proteomes" id="UP000229740">
    <property type="component" value="Unassembled WGS sequence"/>
</dbReference>
<protein>
    <submittedName>
        <fullName evidence="2">Uncharacterized protein</fullName>
    </submittedName>
</protein>
<gene>
    <name evidence="2" type="ORF">CSB45_09185</name>
</gene>
<proteinExistence type="predicted"/>
<keyword evidence="1" id="KW-0732">Signal</keyword>
<dbReference type="EMBL" id="PDPS01000029">
    <property type="protein sequence ID" value="PID57079.1"/>
    <property type="molecule type" value="Genomic_DNA"/>
</dbReference>
<organism evidence="2 3">
    <name type="scientific">candidate division KSB3 bacterium</name>
    <dbReference type="NCBI Taxonomy" id="2044937"/>
    <lineage>
        <taxon>Bacteria</taxon>
        <taxon>candidate division KSB3</taxon>
    </lineage>
</organism>
<dbReference type="SUPFAM" id="SSF159594">
    <property type="entry name" value="XCC0632-like"/>
    <property type="match status" value="1"/>
</dbReference>